<dbReference type="GeneTree" id="ENSGT01030000236649"/>
<sequence length="57" mass="6471">MRETPPPTCAPGSGEWNHPPNVPTCMEHQLEAVWYRGIPANGFQLEWPLLGWLPLTF</sequence>
<reference evidence="2" key="2">
    <citation type="submission" date="2025-09" db="UniProtKB">
        <authorList>
            <consortium name="Ensembl"/>
        </authorList>
    </citation>
    <scope>IDENTIFICATION</scope>
</reference>
<protein>
    <submittedName>
        <fullName evidence="2">Uncharacterized protein</fullName>
    </submittedName>
</protein>
<keyword evidence="3" id="KW-1185">Reference proteome</keyword>
<dbReference type="Proteomes" id="UP000694561">
    <property type="component" value="Unplaced"/>
</dbReference>
<evidence type="ECO:0000256" key="1">
    <source>
        <dbReference type="SAM" id="MobiDB-lite"/>
    </source>
</evidence>
<dbReference type="Ensembl" id="ENSMMNT00015017189.1">
    <property type="protein sequence ID" value="ENSMMNP00015015668.1"/>
    <property type="gene ID" value="ENSMMNG00015011537.1"/>
</dbReference>
<reference evidence="2" key="1">
    <citation type="submission" date="2025-08" db="UniProtKB">
        <authorList>
            <consortium name="Ensembl"/>
        </authorList>
    </citation>
    <scope>IDENTIFICATION</scope>
</reference>
<evidence type="ECO:0000313" key="3">
    <source>
        <dbReference type="Proteomes" id="UP000694561"/>
    </source>
</evidence>
<evidence type="ECO:0000313" key="2">
    <source>
        <dbReference type="Ensembl" id="ENSMMNP00015015668.1"/>
    </source>
</evidence>
<name>A0A8C6F7C6_MONMO</name>
<proteinExistence type="predicted"/>
<dbReference type="AlphaFoldDB" id="A0A8C6F7C6"/>
<organism evidence="2 3">
    <name type="scientific">Monodon monoceros</name>
    <name type="common">Narwhal</name>
    <name type="synonym">Ceratodon monodon</name>
    <dbReference type="NCBI Taxonomy" id="40151"/>
    <lineage>
        <taxon>Eukaryota</taxon>
        <taxon>Metazoa</taxon>
        <taxon>Chordata</taxon>
        <taxon>Craniata</taxon>
        <taxon>Vertebrata</taxon>
        <taxon>Euteleostomi</taxon>
        <taxon>Mammalia</taxon>
        <taxon>Eutheria</taxon>
        <taxon>Laurasiatheria</taxon>
        <taxon>Artiodactyla</taxon>
        <taxon>Whippomorpha</taxon>
        <taxon>Cetacea</taxon>
        <taxon>Odontoceti</taxon>
        <taxon>Monodontidae</taxon>
        <taxon>Monodon</taxon>
    </lineage>
</organism>
<feature type="region of interest" description="Disordered" evidence="1">
    <location>
        <begin position="1"/>
        <end position="20"/>
    </location>
</feature>
<accession>A0A8C6F7C6</accession>